<dbReference type="AlphaFoldDB" id="A0A4C1WN57"/>
<keyword evidence="2" id="KW-1185">Reference proteome</keyword>
<comment type="caution">
    <text evidence="1">The sequence shown here is derived from an EMBL/GenBank/DDBJ whole genome shotgun (WGS) entry which is preliminary data.</text>
</comment>
<sequence length="82" mass="8654">MLGQTASASAVGRGATLTLIRANSRLIAAVQKGSLADRTSAVLRWREGMRSLHRALGMSARLGQFRHAASVSLLGLLAKIKV</sequence>
<organism evidence="1 2">
    <name type="scientific">Eumeta variegata</name>
    <name type="common">Bagworm moth</name>
    <name type="synonym">Eumeta japonica</name>
    <dbReference type="NCBI Taxonomy" id="151549"/>
    <lineage>
        <taxon>Eukaryota</taxon>
        <taxon>Metazoa</taxon>
        <taxon>Ecdysozoa</taxon>
        <taxon>Arthropoda</taxon>
        <taxon>Hexapoda</taxon>
        <taxon>Insecta</taxon>
        <taxon>Pterygota</taxon>
        <taxon>Neoptera</taxon>
        <taxon>Endopterygota</taxon>
        <taxon>Lepidoptera</taxon>
        <taxon>Glossata</taxon>
        <taxon>Ditrysia</taxon>
        <taxon>Tineoidea</taxon>
        <taxon>Psychidae</taxon>
        <taxon>Oiketicinae</taxon>
        <taxon>Eumeta</taxon>
    </lineage>
</organism>
<name>A0A4C1WN57_EUMVA</name>
<evidence type="ECO:0000313" key="1">
    <source>
        <dbReference type="EMBL" id="GBP52701.1"/>
    </source>
</evidence>
<gene>
    <name evidence="1" type="ORF">EVAR_43902_1</name>
</gene>
<accession>A0A4C1WN57</accession>
<evidence type="ECO:0000313" key="2">
    <source>
        <dbReference type="Proteomes" id="UP000299102"/>
    </source>
</evidence>
<dbReference type="EMBL" id="BGZK01000608">
    <property type="protein sequence ID" value="GBP52701.1"/>
    <property type="molecule type" value="Genomic_DNA"/>
</dbReference>
<protein>
    <submittedName>
        <fullName evidence="1">Uncharacterized protein</fullName>
    </submittedName>
</protein>
<dbReference type="Proteomes" id="UP000299102">
    <property type="component" value="Unassembled WGS sequence"/>
</dbReference>
<reference evidence="1 2" key="1">
    <citation type="journal article" date="2019" name="Commun. Biol.">
        <title>The bagworm genome reveals a unique fibroin gene that provides high tensile strength.</title>
        <authorList>
            <person name="Kono N."/>
            <person name="Nakamura H."/>
            <person name="Ohtoshi R."/>
            <person name="Tomita M."/>
            <person name="Numata K."/>
            <person name="Arakawa K."/>
        </authorList>
    </citation>
    <scope>NUCLEOTIDE SEQUENCE [LARGE SCALE GENOMIC DNA]</scope>
</reference>
<proteinExistence type="predicted"/>